<sequence>MKFCCTVFIYFSKWERKGSAEGQTKWKFELPPVCVRWVSSFHQVRHTYSLLVVFTFCLLYGFHFVSVFFFVLKLLPTVNYGRF</sequence>
<evidence type="ECO:0000313" key="2">
    <source>
        <dbReference type="EMBL" id="JAP15859.1"/>
    </source>
</evidence>
<evidence type="ECO:0000256" key="1">
    <source>
        <dbReference type="SAM" id="Phobius"/>
    </source>
</evidence>
<proteinExistence type="predicted"/>
<protein>
    <submittedName>
        <fullName evidence="2">Putative ovule protein</fullName>
    </submittedName>
</protein>
<organism evidence="2">
    <name type="scientific">Solanum chacoense</name>
    <name type="common">Chaco potato</name>
    <dbReference type="NCBI Taxonomy" id="4108"/>
    <lineage>
        <taxon>Eukaryota</taxon>
        <taxon>Viridiplantae</taxon>
        <taxon>Streptophyta</taxon>
        <taxon>Embryophyta</taxon>
        <taxon>Tracheophyta</taxon>
        <taxon>Spermatophyta</taxon>
        <taxon>Magnoliopsida</taxon>
        <taxon>eudicotyledons</taxon>
        <taxon>Gunneridae</taxon>
        <taxon>Pentapetalae</taxon>
        <taxon>asterids</taxon>
        <taxon>lamiids</taxon>
        <taxon>Solanales</taxon>
        <taxon>Solanaceae</taxon>
        <taxon>Solanoideae</taxon>
        <taxon>Solaneae</taxon>
        <taxon>Solanum</taxon>
    </lineage>
</organism>
<name>A0A0V0H6M9_SOLCH</name>
<reference evidence="2" key="1">
    <citation type="submission" date="2015-12" db="EMBL/GenBank/DDBJ databases">
        <title>Gene expression during late stages of embryo sac development: a critical building block for successful pollen-pistil interactions.</title>
        <authorList>
            <person name="Liu Y."/>
            <person name="Joly V."/>
            <person name="Sabar M."/>
            <person name="Matton D.P."/>
        </authorList>
    </citation>
    <scope>NUCLEOTIDE SEQUENCE</scope>
</reference>
<feature type="transmembrane region" description="Helical" evidence="1">
    <location>
        <begin position="48"/>
        <end position="72"/>
    </location>
</feature>
<dbReference type="EMBL" id="GEDG01024590">
    <property type="protein sequence ID" value="JAP15859.1"/>
    <property type="molecule type" value="Transcribed_RNA"/>
</dbReference>
<keyword evidence="1" id="KW-0812">Transmembrane</keyword>
<keyword evidence="1" id="KW-1133">Transmembrane helix</keyword>
<dbReference type="AlphaFoldDB" id="A0A0V0H6M9"/>
<keyword evidence="1" id="KW-0472">Membrane</keyword>
<accession>A0A0V0H6M9</accession>